<proteinExistence type="predicted"/>
<keyword evidence="2" id="KW-0677">Repeat</keyword>
<evidence type="ECO:0000256" key="1">
    <source>
        <dbReference type="ARBA" id="ARBA00022679"/>
    </source>
</evidence>
<dbReference type="InterPro" id="IPR050179">
    <property type="entry name" value="Trans_hexapeptide_repeat"/>
</dbReference>
<name>A0A806TQX8_PRIMG</name>
<protein>
    <submittedName>
        <fullName evidence="3">Virginiamycin A acetyltransferase</fullName>
        <ecNumber evidence="3">2.3.1.-</ecNumber>
    </submittedName>
</protein>
<dbReference type="CDD" id="cd03349">
    <property type="entry name" value="LbH_XAT"/>
    <property type="match status" value="1"/>
</dbReference>
<keyword evidence="3" id="KW-0012">Acyltransferase</keyword>
<organism evidence="3 4">
    <name type="scientific">Priestia megaterium Q3</name>
    <dbReference type="NCBI Taxonomy" id="1452722"/>
    <lineage>
        <taxon>Bacteria</taxon>
        <taxon>Bacillati</taxon>
        <taxon>Bacillota</taxon>
        <taxon>Bacilli</taxon>
        <taxon>Bacillales</taxon>
        <taxon>Bacillaceae</taxon>
        <taxon>Priestia</taxon>
    </lineage>
</organism>
<reference evidence="3 4" key="1">
    <citation type="submission" date="2015-01" db="EMBL/GenBank/DDBJ databases">
        <title>Genome sequence of bacillus megaterium Q3.</title>
        <authorList>
            <person name="Wang Y."/>
            <person name="Luo K."/>
            <person name="Bai L."/>
            <person name="Luo F."/>
        </authorList>
    </citation>
    <scope>NUCLEOTIDE SEQUENCE [LARGE SCALE GENOMIC DNA]</scope>
    <source>
        <strain evidence="3 4">Q3</strain>
    </source>
</reference>
<dbReference type="InterPro" id="IPR001451">
    <property type="entry name" value="Hexapep"/>
</dbReference>
<dbReference type="EMBL" id="CP010586">
    <property type="protein sequence ID" value="AKP76107.1"/>
    <property type="molecule type" value="Genomic_DNA"/>
</dbReference>
<evidence type="ECO:0000256" key="2">
    <source>
        <dbReference type="ARBA" id="ARBA00022737"/>
    </source>
</evidence>
<keyword evidence="1 3" id="KW-0808">Transferase</keyword>
<dbReference type="InterPro" id="IPR011004">
    <property type="entry name" value="Trimer_LpxA-like_sf"/>
</dbReference>
<evidence type="ECO:0000313" key="3">
    <source>
        <dbReference type="EMBL" id="AKP76107.1"/>
    </source>
</evidence>
<gene>
    <name evidence="3" type="primary">vat</name>
    <name evidence="3" type="ORF">AS52_01142</name>
</gene>
<dbReference type="Pfam" id="PF00132">
    <property type="entry name" value="Hexapep"/>
    <property type="match status" value="1"/>
</dbReference>
<dbReference type="Proteomes" id="UP000036410">
    <property type="component" value="Chromosome"/>
</dbReference>
<accession>A0A806TQX8</accession>
<dbReference type="PANTHER" id="PTHR43300">
    <property type="entry name" value="ACETYLTRANSFERASE"/>
    <property type="match status" value="1"/>
</dbReference>
<dbReference type="PROSITE" id="PS00101">
    <property type="entry name" value="HEXAPEP_TRANSFERASES"/>
    <property type="match status" value="1"/>
</dbReference>
<sequence length="234" mass="26941">MFKTRVLINNLMYYYSRYKYKIDHTCKVWPSRKVYNVQCEGYNTISKNVLASNVKLGYASGISRDSIIMNAKIGRYTALGPELKMGIGQHPTSKMVSIHPSFYSLKKQYGFSYVNTQKMEEFKYADKENKYSVVIGNDVWVASNVTLLEGINIGDGAIIAAGAVVTKDVPPYAIVGGVPAKVIRYRFKEDIISYLLDLKWWEKEEEWINRHAEYFEDVNKLIEVTSCYEYNKKV</sequence>
<dbReference type="Gene3D" id="2.160.10.10">
    <property type="entry name" value="Hexapeptide repeat proteins"/>
    <property type="match status" value="1"/>
</dbReference>
<dbReference type="PANTHER" id="PTHR43300:SF11">
    <property type="entry name" value="ACETYLTRANSFERASE RV3034C-RELATED"/>
    <property type="match status" value="1"/>
</dbReference>
<dbReference type="SUPFAM" id="SSF51161">
    <property type="entry name" value="Trimeric LpxA-like enzymes"/>
    <property type="match status" value="1"/>
</dbReference>
<evidence type="ECO:0000313" key="4">
    <source>
        <dbReference type="Proteomes" id="UP000036410"/>
    </source>
</evidence>
<dbReference type="InterPro" id="IPR018357">
    <property type="entry name" value="Hexapep_transf_CS"/>
</dbReference>
<dbReference type="EC" id="2.3.1.-" evidence="3"/>
<dbReference type="AlphaFoldDB" id="A0A806TQX8"/>
<dbReference type="GO" id="GO:0016746">
    <property type="term" value="F:acyltransferase activity"/>
    <property type="evidence" value="ECO:0007669"/>
    <property type="project" value="UniProtKB-KW"/>
</dbReference>